<sequence>MSSANQNIIDLENTLNQSVIGQEHVVRALILSLLSGGHVLLEGLPGTAKTRSVKALADNLQLAFGRIQFTPDLLPSDVTGSEVYREVGGKPDLSFKPGPIFNSIVLADEINRAPAKVQAALLEAMAEETVTAAGDTVHLPQPFMVLATQNPIEQEGTYPLPEAQMDRFLMKVDVAYPKVDAELDIIRLVRSEEKSHHSQQSTTTNKPEFDVNAVLEGKEAIKSIHIAENVEQYIVDIVMSTREPELYPNSALGRWVAVGASPRASIALDRCARASAWLAGRDFVTPDDVRTVVHPILGHRISLTFDAAAEGISSTEVIDEILQHVLLT</sequence>
<gene>
    <name evidence="3" type="ORF">JQC93_05385</name>
</gene>
<dbReference type="Pfam" id="PF07726">
    <property type="entry name" value="AAA_3"/>
    <property type="match status" value="1"/>
</dbReference>
<evidence type="ECO:0000259" key="2">
    <source>
        <dbReference type="Pfam" id="PF17863"/>
    </source>
</evidence>
<evidence type="ECO:0000313" key="4">
    <source>
        <dbReference type="Proteomes" id="UP000809621"/>
    </source>
</evidence>
<dbReference type="Pfam" id="PF17863">
    <property type="entry name" value="AAA_lid_2"/>
    <property type="match status" value="1"/>
</dbReference>
<keyword evidence="4" id="KW-1185">Reference proteome</keyword>
<organism evidence="3 4">
    <name type="scientific">Vibrio ulleungensis</name>
    <dbReference type="NCBI Taxonomy" id="2807619"/>
    <lineage>
        <taxon>Bacteria</taxon>
        <taxon>Pseudomonadati</taxon>
        <taxon>Pseudomonadota</taxon>
        <taxon>Gammaproteobacteria</taxon>
        <taxon>Vibrionales</taxon>
        <taxon>Vibrionaceae</taxon>
        <taxon>Vibrio</taxon>
    </lineage>
</organism>
<dbReference type="PANTHER" id="PTHR42759:SF1">
    <property type="entry name" value="MAGNESIUM-CHELATASE SUBUNIT CHLD"/>
    <property type="match status" value="1"/>
</dbReference>
<dbReference type="PIRSF" id="PIRSF002849">
    <property type="entry name" value="AAA_ATPase_chaperone_MoxR_prd"/>
    <property type="match status" value="1"/>
</dbReference>
<proteinExistence type="predicted"/>
<evidence type="ECO:0000313" key="3">
    <source>
        <dbReference type="EMBL" id="MBM7035834.1"/>
    </source>
</evidence>
<dbReference type="InterPro" id="IPR050764">
    <property type="entry name" value="CbbQ/NirQ/NorQ/GpvN"/>
</dbReference>
<accession>A0ABS2HIC5</accession>
<dbReference type="SUPFAM" id="SSF52540">
    <property type="entry name" value="P-loop containing nucleoside triphosphate hydrolases"/>
    <property type="match status" value="1"/>
</dbReference>
<dbReference type="PANTHER" id="PTHR42759">
    <property type="entry name" value="MOXR FAMILY PROTEIN"/>
    <property type="match status" value="1"/>
</dbReference>
<dbReference type="Gene3D" id="1.10.8.80">
    <property type="entry name" value="Magnesium chelatase subunit I, C-Terminal domain"/>
    <property type="match status" value="1"/>
</dbReference>
<name>A0ABS2HIC5_9VIBR</name>
<dbReference type="Proteomes" id="UP000809621">
    <property type="component" value="Unassembled WGS sequence"/>
</dbReference>
<dbReference type="Gene3D" id="3.40.50.300">
    <property type="entry name" value="P-loop containing nucleotide triphosphate hydrolases"/>
    <property type="match status" value="1"/>
</dbReference>
<comment type="caution">
    <text evidence="3">The sequence shown here is derived from an EMBL/GenBank/DDBJ whole genome shotgun (WGS) entry which is preliminary data.</text>
</comment>
<protein>
    <submittedName>
        <fullName evidence="3">MoxR family ATPase</fullName>
    </submittedName>
</protein>
<dbReference type="InterPro" id="IPR011703">
    <property type="entry name" value="ATPase_AAA-3"/>
</dbReference>
<feature type="domain" description="ATPase AAA-3" evidence="1">
    <location>
        <begin position="38"/>
        <end position="170"/>
    </location>
</feature>
<evidence type="ECO:0000259" key="1">
    <source>
        <dbReference type="Pfam" id="PF07726"/>
    </source>
</evidence>
<dbReference type="EMBL" id="JAFEUM010000002">
    <property type="protein sequence ID" value="MBM7035834.1"/>
    <property type="molecule type" value="Genomic_DNA"/>
</dbReference>
<dbReference type="InterPro" id="IPR027417">
    <property type="entry name" value="P-loop_NTPase"/>
</dbReference>
<dbReference type="RefSeq" id="WP_205157462.1">
    <property type="nucleotide sequence ID" value="NZ_JAFEUM010000002.1"/>
</dbReference>
<reference evidence="3 4" key="1">
    <citation type="submission" date="2021-02" db="EMBL/GenBank/DDBJ databases">
        <authorList>
            <person name="Park J.-S."/>
        </authorList>
    </citation>
    <scope>NUCLEOTIDE SEQUENCE [LARGE SCALE GENOMIC DNA]</scope>
    <source>
        <strain evidence="3 4">188UL20-2</strain>
    </source>
</reference>
<feature type="domain" description="ChlI/MoxR AAA lid" evidence="2">
    <location>
        <begin position="256"/>
        <end position="321"/>
    </location>
</feature>
<dbReference type="InterPro" id="IPR041628">
    <property type="entry name" value="ChlI/MoxR_AAA_lid"/>
</dbReference>